<dbReference type="AlphaFoldDB" id="A0A218WXH3"/>
<evidence type="ECO:0000313" key="2">
    <source>
        <dbReference type="EMBL" id="OWM77487.1"/>
    </source>
</evidence>
<proteinExistence type="predicted"/>
<dbReference type="Proteomes" id="UP000197138">
    <property type="component" value="Unassembled WGS sequence"/>
</dbReference>
<protein>
    <submittedName>
        <fullName evidence="2">Uncharacterized protein</fullName>
    </submittedName>
</protein>
<accession>A0A218WXH3</accession>
<comment type="caution">
    <text evidence="2">The sequence shown here is derived from an EMBL/GenBank/DDBJ whole genome shotgun (WGS) entry which is preliminary data.</text>
</comment>
<evidence type="ECO:0000256" key="1">
    <source>
        <dbReference type="SAM" id="MobiDB-lite"/>
    </source>
</evidence>
<dbReference type="EMBL" id="MTKT01002534">
    <property type="protein sequence ID" value="OWM77487.1"/>
    <property type="molecule type" value="Genomic_DNA"/>
</dbReference>
<gene>
    <name evidence="2" type="ORF">CDL15_Pgr016884</name>
</gene>
<organism evidence="2 3">
    <name type="scientific">Punica granatum</name>
    <name type="common">Pomegranate</name>
    <dbReference type="NCBI Taxonomy" id="22663"/>
    <lineage>
        <taxon>Eukaryota</taxon>
        <taxon>Viridiplantae</taxon>
        <taxon>Streptophyta</taxon>
        <taxon>Embryophyta</taxon>
        <taxon>Tracheophyta</taxon>
        <taxon>Spermatophyta</taxon>
        <taxon>Magnoliopsida</taxon>
        <taxon>eudicotyledons</taxon>
        <taxon>Gunneridae</taxon>
        <taxon>Pentapetalae</taxon>
        <taxon>rosids</taxon>
        <taxon>malvids</taxon>
        <taxon>Myrtales</taxon>
        <taxon>Lythraceae</taxon>
        <taxon>Punica</taxon>
    </lineage>
</organism>
<sequence length="52" mass="5539">MVYVVEPSLIDCGWPRPAALICSVPPHSSGGSIGARAVHSSDTNQLLHLSRR</sequence>
<feature type="compositionally biased region" description="Polar residues" evidence="1">
    <location>
        <begin position="40"/>
        <end position="52"/>
    </location>
</feature>
<reference evidence="3" key="1">
    <citation type="journal article" date="2017" name="Plant J.">
        <title>The pomegranate (Punica granatum L.) genome and the genomics of punicalagin biosynthesis.</title>
        <authorList>
            <person name="Qin G."/>
            <person name="Xu C."/>
            <person name="Ming R."/>
            <person name="Tang H."/>
            <person name="Guyot R."/>
            <person name="Kramer E.M."/>
            <person name="Hu Y."/>
            <person name="Yi X."/>
            <person name="Qi Y."/>
            <person name="Xu X."/>
            <person name="Gao Z."/>
            <person name="Pan H."/>
            <person name="Jian J."/>
            <person name="Tian Y."/>
            <person name="Yue Z."/>
            <person name="Xu Y."/>
        </authorList>
    </citation>
    <scope>NUCLEOTIDE SEQUENCE [LARGE SCALE GENOMIC DNA]</scope>
    <source>
        <strain evidence="3">cv. Dabenzi</strain>
    </source>
</reference>
<name>A0A218WXH3_PUNGR</name>
<evidence type="ECO:0000313" key="3">
    <source>
        <dbReference type="Proteomes" id="UP000197138"/>
    </source>
</evidence>
<feature type="region of interest" description="Disordered" evidence="1">
    <location>
        <begin position="30"/>
        <end position="52"/>
    </location>
</feature>